<dbReference type="AlphaFoldDB" id="A0A4P9Y0I7"/>
<comment type="subunit">
    <text evidence="2">Component of the RNA polymerase II (Pol II) complex consisting of 12 subunits.</text>
</comment>
<keyword evidence="5 8" id="KW-0862">Zinc</keyword>
<feature type="binding site" evidence="8">
    <location>
        <position position="78"/>
    </location>
    <ligand>
        <name>Zn(2+)</name>
        <dbReference type="ChEBI" id="CHEBI:29105"/>
        <label>2</label>
    </ligand>
</feature>
<dbReference type="GO" id="GO:0005730">
    <property type="term" value="C:nucleolus"/>
    <property type="evidence" value="ECO:0007669"/>
    <property type="project" value="UniProtKB-SubCell"/>
</dbReference>
<feature type="binding site" evidence="8">
    <location>
        <position position="7"/>
    </location>
    <ligand>
        <name>Zn(2+)</name>
        <dbReference type="ChEBI" id="CHEBI:29105"/>
        <label>1</label>
    </ligand>
</feature>
<keyword evidence="13" id="KW-1185">Reference proteome</keyword>
<accession>A0A4P9Y0I7</accession>
<feature type="binding site" evidence="8">
    <location>
        <position position="75"/>
    </location>
    <ligand>
        <name>Zn(2+)</name>
        <dbReference type="ChEBI" id="CHEBI:29105"/>
        <label>2</label>
    </ligand>
</feature>
<feature type="binding site" evidence="8">
    <location>
        <position position="103"/>
    </location>
    <ligand>
        <name>Zn(2+)</name>
        <dbReference type="ChEBI" id="CHEBI:29105"/>
        <label>2</label>
    </ligand>
</feature>
<evidence type="ECO:0000256" key="3">
    <source>
        <dbReference type="ARBA" id="ARBA00022723"/>
    </source>
</evidence>
<dbReference type="EMBL" id="KZ988448">
    <property type="protein sequence ID" value="RKP12174.1"/>
    <property type="molecule type" value="Genomic_DNA"/>
</dbReference>
<dbReference type="InterPro" id="IPR001222">
    <property type="entry name" value="Znf_TFIIS"/>
</dbReference>
<feature type="binding site" evidence="8">
    <location>
        <position position="108"/>
    </location>
    <ligand>
        <name>Zn(2+)</name>
        <dbReference type="ChEBI" id="CHEBI:29105"/>
        <label>2</label>
    </ligand>
</feature>
<dbReference type="SUPFAM" id="SSF57783">
    <property type="entry name" value="Zinc beta-ribbon"/>
    <property type="match status" value="2"/>
</dbReference>
<evidence type="ECO:0000256" key="1">
    <source>
        <dbReference type="ARBA" id="ARBA00004604"/>
    </source>
</evidence>
<dbReference type="InterPro" id="IPR034012">
    <property type="entry name" value="Zn_ribbon_RPB9_C"/>
</dbReference>
<dbReference type="GO" id="GO:0008270">
    <property type="term" value="F:zinc ion binding"/>
    <property type="evidence" value="ECO:0007669"/>
    <property type="project" value="UniProtKB-KW"/>
</dbReference>
<dbReference type="PANTHER" id="PTHR11239">
    <property type="entry name" value="DNA-DIRECTED RNA POLYMERASE"/>
    <property type="match status" value="1"/>
</dbReference>
<dbReference type="OrthoDB" id="282270at2759"/>
<evidence type="ECO:0000256" key="4">
    <source>
        <dbReference type="ARBA" id="ARBA00022771"/>
    </source>
</evidence>
<protein>
    <recommendedName>
        <fullName evidence="7">DNA-directed RNA polymerase subunit</fullName>
    </recommendedName>
</protein>
<evidence type="ECO:0000256" key="5">
    <source>
        <dbReference type="ARBA" id="ARBA00022833"/>
    </source>
</evidence>
<reference evidence="13" key="1">
    <citation type="journal article" date="2018" name="Nat. Microbiol.">
        <title>Leveraging single-cell genomics to expand the fungal tree of life.</title>
        <authorList>
            <person name="Ahrendt S.R."/>
            <person name="Quandt C.A."/>
            <person name="Ciobanu D."/>
            <person name="Clum A."/>
            <person name="Salamov A."/>
            <person name="Andreopoulos B."/>
            <person name="Cheng J.F."/>
            <person name="Woyke T."/>
            <person name="Pelin A."/>
            <person name="Henrissat B."/>
            <person name="Reynolds N.K."/>
            <person name="Benny G.L."/>
            <person name="Smith M.E."/>
            <person name="James T.Y."/>
            <person name="Grigoriev I.V."/>
        </authorList>
    </citation>
    <scope>NUCLEOTIDE SEQUENCE [LARGE SCALE GENOMIC DNA]</scope>
</reference>
<dbReference type="Gene3D" id="2.20.25.10">
    <property type="match status" value="2"/>
</dbReference>
<dbReference type="GO" id="GO:0003676">
    <property type="term" value="F:nucleic acid binding"/>
    <property type="evidence" value="ECO:0007669"/>
    <property type="project" value="InterPro"/>
</dbReference>
<dbReference type="CDD" id="cd10508">
    <property type="entry name" value="Zn-ribbon_RPB9"/>
    <property type="match status" value="1"/>
</dbReference>
<dbReference type="GO" id="GO:0001193">
    <property type="term" value="P:maintenance of transcriptional fidelity during transcription elongation by RNA polymerase II"/>
    <property type="evidence" value="ECO:0007669"/>
    <property type="project" value="TreeGrafter"/>
</dbReference>
<dbReference type="GO" id="GO:0006283">
    <property type="term" value="P:transcription-coupled nucleotide-excision repair"/>
    <property type="evidence" value="ECO:0007669"/>
    <property type="project" value="TreeGrafter"/>
</dbReference>
<keyword evidence="3 8" id="KW-0479">Metal-binding</keyword>
<proteinExistence type="inferred from homology"/>
<dbReference type="Pfam" id="PF01096">
    <property type="entry name" value="Zn_ribbon_TFIIS"/>
    <property type="match status" value="1"/>
</dbReference>
<dbReference type="GO" id="GO:0003899">
    <property type="term" value="F:DNA-directed RNA polymerase activity"/>
    <property type="evidence" value="ECO:0007669"/>
    <property type="project" value="InterPro"/>
</dbReference>
<feature type="binding site" evidence="8">
    <location>
        <position position="29"/>
    </location>
    <ligand>
        <name>Zn(2+)</name>
        <dbReference type="ChEBI" id="CHEBI:29105"/>
        <label>1</label>
    </ligand>
</feature>
<keyword evidence="4 9" id="KW-0863">Zinc-finger</keyword>
<dbReference type="PROSITE" id="PS51133">
    <property type="entry name" value="ZF_TFIIS_2"/>
    <property type="match status" value="1"/>
</dbReference>
<evidence type="ECO:0000259" key="11">
    <source>
        <dbReference type="PROSITE" id="PS51133"/>
    </source>
</evidence>
<dbReference type="InterPro" id="IPR001529">
    <property type="entry name" value="Zn_ribbon_RPB9"/>
</dbReference>
<evidence type="ECO:0000256" key="9">
    <source>
        <dbReference type="PIRSR" id="PIRSR005586-2"/>
    </source>
</evidence>
<dbReference type="SMART" id="SM00661">
    <property type="entry name" value="RPOL9"/>
    <property type="match status" value="1"/>
</dbReference>
<evidence type="ECO:0000256" key="2">
    <source>
        <dbReference type="ARBA" id="ARBA00011730"/>
    </source>
</evidence>
<gene>
    <name evidence="12" type="ORF">BJ684DRAFT_21266</name>
</gene>
<evidence type="ECO:0000256" key="8">
    <source>
        <dbReference type="PIRSR" id="PIRSR005586-1"/>
    </source>
</evidence>
<dbReference type="SMART" id="SM00440">
    <property type="entry name" value="ZnF_C2C2"/>
    <property type="match status" value="1"/>
</dbReference>
<comment type="function">
    <text evidence="7">DNA-dependent RNA polymerase catalyzes the transcription of DNA into RNA using the four ribonucleoside triphosphates as substrates.</text>
</comment>
<dbReference type="Proteomes" id="UP000267251">
    <property type="component" value="Unassembled WGS sequence"/>
</dbReference>
<dbReference type="GO" id="GO:0005665">
    <property type="term" value="C:RNA polymerase II, core complex"/>
    <property type="evidence" value="ECO:0007669"/>
    <property type="project" value="TreeGrafter"/>
</dbReference>
<sequence>MASFNFCRNCNNLLYPEEDTVARKLFYGCRNCPYRETAASPCVYKHEVKQTPNEETMTVVDLSSDPTLPRTTTACPKCGGSEAVYFQSRSRRADTQMTLYYVCARPGCSWRWTS</sequence>
<organism evidence="12 13">
    <name type="scientific">Piptocephalis cylindrospora</name>
    <dbReference type="NCBI Taxonomy" id="1907219"/>
    <lineage>
        <taxon>Eukaryota</taxon>
        <taxon>Fungi</taxon>
        <taxon>Fungi incertae sedis</taxon>
        <taxon>Zoopagomycota</taxon>
        <taxon>Zoopagomycotina</taxon>
        <taxon>Zoopagomycetes</taxon>
        <taxon>Zoopagales</taxon>
        <taxon>Piptocephalidaceae</taxon>
        <taxon>Piptocephalis</taxon>
    </lineage>
</organism>
<name>A0A4P9Y0I7_9FUNG</name>
<feature type="zinc finger region" description="C4-type" evidence="9">
    <location>
        <begin position="7"/>
        <end position="32"/>
    </location>
</feature>
<evidence type="ECO:0000256" key="7">
    <source>
        <dbReference type="PIRNR" id="PIRNR005586"/>
    </source>
</evidence>
<keyword evidence="7 10" id="KW-0804">Transcription</keyword>
<feature type="binding site" evidence="8">
    <location>
        <position position="10"/>
    </location>
    <ligand>
        <name>Zn(2+)</name>
        <dbReference type="ChEBI" id="CHEBI:29105"/>
        <label>1</label>
    </ligand>
</feature>
<evidence type="ECO:0000256" key="6">
    <source>
        <dbReference type="ARBA" id="ARBA00023242"/>
    </source>
</evidence>
<dbReference type="InterPro" id="IPR012164">
    <property type="entry name" value="Rpa12/Rpb9/Rpc10/TFS"/>
</dbReference>
<feature type="domain" description="TFIIS-type" evidence="11">
    <location>
        <begin position="71"/>
        <end position="113"/>
    </location>
</feature>
<dbReference type="PANTHER" id="PTHR11239:SF1">
    <property type="entry name" value="DNA-DIRECTED RNA POLYMERASE II SUBUNIT RPB9"/>
    <property type="match status" value="1"/>
</dbReference>
<dbReference type="GO" id="GO:0006367">
    <property type="term" value="P:transcription initiation at RNA polymerase II promoter"/>
    <property type="evidence" value="ECO:0007669"/>
    <property type="project" value="TreeGrafter"/>
</dbReference>
<dbReference type="PIRSF" id="PIRSF005586">
    <property type="entry name" value="RNApol_RpoM"/>
    <property type="match status" value="1"/>
</dbReference>
<comment type="similarity">
    <text evidence="7 10">Belongs to the archaeal rpoM/eukaryotic RPA12/RPB9/RPC11 RNA polymerase family.</text>
</comment>
<keyword evidence="7 10" id="KW-0240">DNA-directed RNA polymerase</keyword>
<dbReference type="Pfam" id="PF02150">
    <property type="entry name" value="Zn_ribbon_RPB9"/>
    <property type="match status" value="1"/>
</dbReference>
<evidence type="ECO:0000313" key="13">
    <source>
        <dbReference type="Proteomes" id="UP000267251"/>
    </source>
</evidence>
<comment type="subcellular location">
    <subcellularLocation>
        <location evidence="1">Nucleus</location>
        <location evidence="1">Nucleolus</location>
    </subcellularLocation>
</comment>
<feature type="binding site" evidence="8">
    <location>
        <position position="32"/>
    </location>
    <ligand>
        <name>Zn(2+)</name>
        <dbReference type="ChEBI" id="CHEBI:29105"/>
        <label>1</label>
    </ligand>
</feature>
<evidence type="ECO:0000313" key="12">
    <source>
        <dbReference type="EMBL" id="RKP12174.1"/>
    </source>
</evidence>
<evidence type="ECO:0000256" key="10">
    <source>
        <dbReference type="RuleBase" id="RU003474"/>
    </source>
</evidence>
<keyword evidence="6 7" id="KW-0539">Nucleus</keyword>